<dbReference type="InterPro" id="IPR051736">
    <property type="entry name" value="DnaJ-B11-like"/>
</dbReference>
<proteinExistence type="predicted"/>
<dbReference type="InterPro" id="IPR001623">
    <property type="entry name" value="DnaJ_domain"/>
</dbReference>
<dbReference type="PANTHER" id="PTHR44298:SF1">
    <property type="entry name" value="DNAJ HOMOLOG SUBFAMILY B MEMBER 11"/>
    <property type="match status" value="1"/>
</dbReference>
<dbReference type="Gene3D" id="1.10.287.110">
    <property type="entry name" value="DnaJ domain"/>
    <property type="match status" value="1"/>
</dbReference>
<dbReference type="PANTHER" id="PTHR44298">
    <property type="entry name" value="DNAJ HOMOLOG SUBFAMILY B MEMBER 11"/>
    <property type="match status" value="1"/>
</dbReference>
<protein>
    <recommendedName>
        <fullName evidence="2">J domain-containing protein</fullName>
    </recommendedName>
</protein>
<evidence type="ECO:0000259" key="2">
    <source>
        <dbReference type="PROSITE" id="PS50076"/>
    </source>
</evidence>
<sequence>MGVISVGASLGVRPARASGLSSPSTSEPAAVDRCARRSCASSKPTTTASTRAVPSDRPKPLKRREPCASSGSAAARRGTPERSRPRRASSDTPASVMSRGSSQPLKKSKTLPRVQGMDVPRDGPHSVDGTSGIHLHQAVNVRPSSDAVRDSTTVTRDEAMEIEARDVADAHTTRSDTGTTERVESDVDDAGRGVSVVRQLPAGGCSYNNNSSSSESHSTGMIHVQLLVSGKNEERGEARTSICSSRDTLQYDARGVAWGITIEDRMLHETYNQQKDDEKRATVCQGGNRRWRGMQADTTTLSPQRQLKCRQEGDFATKEAEEWKSRSVSCGVGEGDTAREKDEKRCLQEKSTILQRRLARSVKISRLLEAEVKLARAHEVLERHKCLQLRRRYEELRHRKKVVELVVKRQCNAMTAALSTTSSSKRKQHMLESERLNVAHNAYPFTTSGIHDSMLRERDGKAKRVNAGKVRTLGLHSTRAGLAKKKDLAHLVKKVQAVESLLTSGLLPRSTIGDPDAMQMQNITAHEEDVLDSADVVECADERLNMDTSNANEIVIDVSTGEPAVSSRKQSEEKRNDRRDVFRSTRDLPFPGLTRDLNLIQDYTLETDCKLLRFLAGKRQYFYLEPLMTGSAYSIEEKQWLLSAHDIQILHRFLLDNANFGNEVVVYAERLRALGNLVPPLSTSPSRNSLSGELGVFGSSRHKEWSELQNKIVNLHSLALIAHMLGKHYLSRHAVCGNRRKNDVIFDDILGEDTLKSDLFTYILRPIRSSAIESSLFDSLPISLVRETIEHCPEVVNHVLQWKSKNDVPEYLRKIDPCNPLVHGVTSATVSEQVHPGNSYFLRNLLLRLTTYARDLDAAIKALVATLKEKIPTCQKDRANYASLRRERIIAHVNLLTSVTAHVVAENTKLQLHKWWVLFFEHSCAWFNPGGVDEVDDRSYDKFTCLQDALYIWHNKALLYTTQDDFVDCKHPGELALDQHEGSAVNGEYCRSSGSLSYGSMPTGANISLSLRDEDEAALLQSTPASMRDAVQNRPFSREDAKQCMMTSRSVEKARCELEESLARTRDSMNELGRAGPWRTHVKDFNALTRELAKQFAIQKKLVKSQWARHYTKYNEFYLPLATKDASLDRRDADMALLAGTGSQAQDKLIAEDGANAAASIGIDWTNVYDPDKDAPDVIEVKKLRHEITLAKEQLLREIDAQHRDTNVLMDTIHDNSKSASDRGDSTDLSSTCGAVPSRYLHGRLGPLPTFDYGIDGAFGLGPFDQRGQYRTWRPAPLDKNEQEDLFRAARVRMKLVRSTFAKRMGLASGSGCLDGEQLWQPDRIQMMWERRDFHGVLGLPRDAPVQQIKRQYRKLALKLHPDKASDTSVSLESTVAEAGRRVGVGSSGERVDAFVAATQSYKILLGDVDSVHGLG</sequence>
<dbReference type="InterPro" id="IPR036869">
    <property type="entry name" value="J_dom_sf"/>
</dbReference>
<feature type="region of interest" description="Disordered" evidence="1">
    <location>
        <begin position="1"/>
        <end position="126"/>
    </location>
</feature>
<feature type="compositionally biased region" description="Polar residues" evidence="1">
    <location>
        <begin position="90"/>
        <end position="105"/>
    </location>
</feature>
<accession>A0AAV0V0J7</accession>
<keyword evidence="4" id="KW-1185">Reference proteome</keyword>
<feature type="compositionally biased region" description="Polar residues" evidence="1">
    <location>
        <begin position="39"/>
        <end position="52"/>
    </location>
</feature>
<gene>
    <name evidence="3" type="ORF">HBR001_LOCUS8123</name>
</gene>
<feature type="compositionally biased region" description="Basic and acidic residues" evidence="1">
    <location>
        <begin position="569"/>
        <end position="580"/>
    </location>
</feature>
<feature type="domain" description="J" evidence="2">
    <location>
        <begin position="1333"/>
        <end position="1410"/>
    </location>
</feature>
<organism evidence="3 4">
    <name type="scientific">Hyaloperonospora brassicae</name>
    <name type="common">Brassica downy mildew</name>
    <name type="synonym">Peronospora brassicae</name>
    <dbReference type="NCBI Taxonomy" id="162125"/>
    <lineage>
        <taxon>Eukaryota</taxon>
        <taxon>Sar</taxon>
        <taxon>Stramenopiles</taxon>
        <taxon>Oomycota</taxon>
        <taxon>Peronosporomycetes</taxon>
        <taxon>Peronosporales</taxon>
        <taxon>Peronosporaceae</taxon>
        <taxon>Hyaloperonospora</taxon>
    </lineage>
</organism>
<feature type="compositionally biased region" description="Basic and acidic residues" evidence="1">
    <location>
        <begin position="54"/>
        <end position="66"/>
    </location>
</feature>
<dbReference type="PROSITE" id="PS50076">
    <property type="entry name" value="DNAJ_2"/>
    <property type="match status" value="1"/>
</dbReference>
<dbReference type="PRINTS" id="PR00625">
    <property type="entry name" value="JDOMAIN"/>
</dbReference>
<dbReference type="Proteomes" id="UP001162031">
    <property type="component" value="Unassembled WGS sequence"/>
</dbReference>
<dbReference type="SMART" id="SM00271">
    <property type="entry name" value="DnaJ"/>
    <property type="match status" value="1"/>
</dbReference>
<evidence type="ECO:0000256" key="1">
    <source>
        <dbReference type="SAM" id="MobiDB-lite"/>
    </source>
</evidence>
<dbReference type="GO" id="GO:0051604">
    <property type="term" value="P:protein maturation"/>
    <property type="evidence" value="ECO:0007669"/>
    <property type="project" value="TreeGrafter"/>
</dbReference>
<dbReference type="SUPFAM" id="SSF46565">
    <property type="entry name" value="Chaperone J-domain"/>
    <property type="match status" value="1"/>
</dbReference>
<dbReference type="CDD" id="cd06257">
    <property type="entry name" value="DnaJ"/>
    <property type="match status" value="1"/>
</dbReference>
<name>A0AAV0V0J7_HYABA</name>
<evidence type="ECO:0000313" key="4">
    <source>
        <dbReference type="Proteomes" id="UP001162031"/>
    </source>
</evidence>
<dbReference type="GO" id="GO:0005783">
    <property type="term" value="C:endoplasmic reticulum"/>
    <property type="evidence" value="ECO:0007669"/>
    <property type="project" value="TreeGrafter"/>
</dbReference>
<dbReference type="EMBL" id="CANTFL010001445">
    <property type="protein sequence ID" value="CAI5740349.1"/>
    <property type="molecule type" value="Genomic_DNA"/>
</dbReference>
<dbReference type="GO" id="GO:0051787">
    <property type="term" value="F:misfolded protein binding"/>
    <property type="evidence" value="ECO:0007669"/>
    <property type="project" value="TreeGrafter"/>
</dbReference>
<dbReference type="Pfam" id="PF00226">
    <property type="entry name" value="DnaJ"/>
    <property type="match status" value="1"/>
</dbReference>
<feature type="compositionally biased region" description="Low complexity" evidence="1">
    <location>
        <begin position="68"/>
        <end position="77"/>
    </location>
</feature>
<reference evidence="3" key="1">
    <citation type="submission" date="2022-12" db="EMBL/GenBank/DDBJ databases">
        <authorList>
            <person name="Webb A."/>
        </authorList>
    </citation>
    <scope>NUCLEOTIDE SEQUENCE</scope>
    <source>
        <strain evidence="3">Hp1</strain>
    </source>
</reference>
<comment type="caution">
    <text evidence="3">The sequence shown here is derived from an EMBL/GenBank/DDBJ whole genome shotgun (WGS) entry which is preliminary data.</text>
</comment>
<feature type="region of interest" description="Disordered" evidence="1">
    <location>
        <begin position="561"/>
        <end position="580"/>
    </location>
</feature>
<dbReference type="GO" id="GO:0051082">
    <property type="term" value="F:unfolded protein binding"/>
    <property type="evidence" value="ECO:0007669"/>
    <property type="project" value="TreeGrafter"/>
</dbReference>
<evidence type="ECO:0000313" key="3">
    <source>
        <dbReference type="EMBL" id="CAI5740349.1"/>
    </source>
</evidence>